<dbReference type="InterPro" id="IPR035979">
    <property type="entry name" value="RBD_domain_sf"/>
</dbReference>
<dbReference type="HOGENOM" id="CLU_075908_0_0_1"/>
<evidence type="ECO:0000313" key="3">
    <source>
        <dbReference type="EMBL" id="EGT51731.1"/>
    </source>
</evidence>
<dbReference type="EMBL" id="GL380275">
    <property type="protein sequence ID" value="EGT51731.1"/>
    <property type="molecule type" value="Genomic_DNA"/>
</dbReference>
<proteinExistence type="predicted"/>
<feature type="region of interest" description="Disordered" evidence="2">
    <location>
        <begin position="146"/>
        <end position="181"/>
    </location>
</feature>
<dbReference type="GO" id="GO:0003729">
    <property type="term" value="F:mRNA binding"/>
    <property type="evidence" value="ECO:0007669"/>
    <property type="project" value="TreeGrafter"/>
</dbReference>
<dbReference type="Proteomes" id="UP000008068">
    <property type="component" value="Unassembled WGS sequence"/>
</dbReference>
<dbReference type="InterPro" id="IPR012677">
    <property type="entry name" value="Nucleotide-bd_a/b_plait_sf"/>
</dbReference>
<dbReference type="InParanoid" id="G0PDI5"/>
<dbReference type="eggNOG" id="KOG0533">
    <property type="taxonomic scope" value="Eukaryota"/>
</dbReference>
<dbReference type="SUPFAM" id="SSF54928">
    <property type="entry name" value="RNA-binding domain, RBD"/>
    <property type="match status" value="1"/>
</dbReference>
<dbReference type="PANTHER" id="PTHR19965">
    <property type="entry name" value="RNA AND EXPORT FACTOR BINDING PROTEIN"/>
    <property type="match status" value="1"/>
</dbReference>
<protein>
    <recommendedName>
        <fullName evidence="5">RRM domain-containing protein</fullName>
    </recommendedName>
</protein>
<dbReference type="GO" id="GO:0005634">
    <property type="term" value="C:nucleus"/>
    <property type="evidence" value="ECO:0007669"/>
    <property type="project" value="TreeGrafter"/>
</dbReference>
<evidence type="ECO:0008006" key="5">
    <source>
        <dbReference type="Google" id="ProtNLM"/>
    </source>
</evidence>
<reference evidence="4" key="1">
    <citation type="submission" date="2011-07" db="EMBL/GenBank/DDBJ databases">
        <authorList>
            <consortium name="Caenorhabditis brenneri Sequencing and Analysis Consortium"/>
            <person name="Wilson R.K."/>
        </authorList>
    </citation>
    <scope>NUCLEOTIDE SEQUENCE [LARGE SCALE GENOMIC DNA]</scope>
    <source>
        <strain evidence="4">PB2801</strain>
    </source>
</reference>
<dbReference type="GO" id="GO:0006406">
    <property type="term" value="P:mRNA export from nucleus"/>
    <property type="evidence" value="ECO:0007669"/>
    <property type="project" value="TreeGrafter"/>
</dbReference>
<dbReference type="Gene3D" id="3.30.70.330">
    <property type="match status" value="1"/>
</dbReference>
<keyword evidence="1" id="KW-0694">RNA-binding</keyword>
<evidence type="ECO:0000313" key="4">
    <source>
        <dbReference type="Proteomes" id="UP000008068"/>
    </source>
</evidence>
<dbReference type="STRING" id="135651.G0PDI5"/>
<evidence type="ECO:0000256" key="1">
    <source>
        <dbReference type="ARBA" id="ARBA00022884"/>
    </source>
</evidence>
<feature type="compositionally biased region" description="Basic residues" evidence="2">
    <location>
        <begin position="157"/>
        <end position="173"/>
    </location>
</feature>
<accession>G0PDI5</accession>
<sequence length="190" mass="20748">MAPIVIDAPLSDSIRANKKNYKKTSINKTFHGVQKQVGGAGKAFGAHKSVGFHNGSTKGNQNVRVNISNLAATVTLEDLKELFTEFKFEKISINASQKGTPSGTGFIVLLQKDAFCLMDKFRGVAIDGMEMMFAMSINSRICIPGSSQRSAPYRKPSGAKKSKAQKKQKRSPQRKMSEEELDAALEAYLS</sequence>
<evidence type="ECO:0000256" key="2">
    <source>
        <dbReference type="SAM" id="MobiDB-lite"/>
    </source>
</evidence>
<keyword evidence="4" id="KW-1185">Reference proteome</keyword>
<organism evidence="4">
    <name type="scientific">Caenorhabditis brenneri</name>
    <name type="common">Nematode worm</name>
    <dbReference type="NCBI Taxonomy" id="135651"/>
    <lineage>
        <taxon>Eukaryota</taxon>
        <taxon>Metazoa</taxon>
        <taxon>Ecdysozoa</taxon>
        <taxon>Nematoda</taxon>
        <taxon>Chromadorea</taxon>
        <taxon>Rhabditida</taxon>
        <taxon>Rhabditina</taxon>
        <taxon>Rhabditomorpha</taxon>
        <taxon>Rhabditoidea</taxon>
        <taxon>Rhabditidae</taxon>
        <taxon>Peloderinae</taxon>
        <taxon>Caenorhabditis</taxon>
    </lineage>
</organism>
<gene>
    <name evidence="3" type="ORF">CAEBREN_20671</name>
</gene>
<dbReference type="InterPro" id="IPR051229">
    <property type="entry name" value="ALYREF_mRNA_export"/>
</dbReference>
<dbReference type="OrthoDB" id="1049195at2759"/>
<name>G0PDI5_CAEBE</name>
<dbReference type="PANTHER" id="PTHR19965:SF82">
    <property type="entry name" value="THO COMPLEX SUBUNIT 4"/>
    <property type="match status" value="1"/>
</dbReference>
<dbReference type="AlphaFoldDB" id="G0PDI5"/>